<keyword evidence="1" id="KW-0472">Membrane</keyword>
<dbReference type="RefSeq" id="WP_140194729.1">
    <property type="nucleotide sequence ID" value="NZ_CP065915.1"/>
</dbReference>
<dbReference type="InterPro" id="IPR021484">
    <property type="entry name" value="DUF3137"/>
</dbReference>
<protein>
    <submittedName>
        <fullName evidence="2">DUF3137 domain-containing protein</fullName>
    </submittedName>
</protein>
<dbReference type="Proteomes" id="UP000314011">
    <property type="component" value="Unassembled WGS sequence"/>
</dbReference>
<accession>A0A5C5GGM4</accession>
<organism evidence="2 3">
    <name type="scientific">Pelagovum pacificum</name>
    <dbReference type="NCBI Taxonomy" id="2588711"/>
    <lineage>
        <taxon>Bacteria</taxon>
        <taxon>Pseudomonadati</taxon>
        <taxon>Pseudomonadota</taxon>
        <taxon>Alphaproteobacteria</taxon>
        <taxon>Rhodobacterales</taxon>
        <taxon>Paracoccaceae</taxon>
        <taxon>Pelagovum</taxon>
    </lineage>
</organism>
<evidence type="ECO:0000313" key="3">
    <source>
        <dbReference type="Proteomes" id="UP000314011"/>
    </source>
</evidence>
<keyword evidence="3" id="KW-1185">Reference proteome</keyword>
<keyword evidence="1" id="KW-0812">Transmembrane</keyword>
<sequence>MAFTEKSPIEAGFAAVYNERIAPKLDALEAERLNHTATAGKWRNIGFGVALVVLAAVGLLSGNWVAAVIAALVVAAIGAMVSYSSQSGSWKEKIYGTVMPPVCDFLGDCSYDRKASAGFSTSRMRDLKMLPGYNQSAFSDRIEGTYRDTAFEMVEAHLMRTQGSGSDRKTTTLFRGLLFRIGMPMTAPTPIVVLRDRGGVGNRLASMFTGEKGRGMPKVDVDHPGFEEVFEVHAEDPAAARAFLPPLFLDNLLTIAREEGGSKGEDGMRAGFDESDFYLALDRREPFLEFGGMGSTVYEIEPQLHEVFDDMALVRRIIDRLHGDAASR</sequence>
<evidence type="ECO:0000313" key="2">
    <source>
        <dbReference type="EMBL" id="TNY33898.1"/>
    </source>
</evidence>
<dbReference type="Pfam" id="PF11335">
    <property type="entry name" value="DUF3137"/>
    <property type="match status" value="1"/>
</dbReference>
<dbReference type="AlphaFoldDB" id="A0A5C5GGM4"/>
<feature type="transmembrane region" description="Helical" evidence="1">
    <location>
        <begin position="42"/>
        <end position="59"/>
    </location>
</feature>
<reference evidence="2 3" key="1">
    <citation type="submission" date="2019-06" db="EMBL/GenBank/DDBJ databases">
        <title>Genome of new Rhodobacteraceae sp. SM1903.</title>
        <authorList>
            <person name="Ren X."/>
        </authorList>
    </citation>
    <scope>NUCLEOTIDE SEQUENCE [LARGE SCALE GENOMIC DNA]</scope>
    <source>
        <strain evidence="2 3">SM1903</strain>
    </source>
</reference>
<gene>
    <name evidence="2" type="ORF">FHY64_11730</name>
</gene>
<keyword evidence="1" id="KW-1133">Transmembrane helix</keyword>
<proteinExistence type="predicted"/>
<comment type="caution">
    <text evidence="2">The sequence shown here is derived from an EMBL/GenBank/DDBJ whole genome shotgun (WGS) entry which is preliminary data.</text>
</comment>
<name>A0A5C5GGM4_9RHOB</name>
<dbReference type="EMBL" id="VFFF01000001">
    <property type="protein sequence ID" value="TNY33898.1"/>
    <property type="molecule type" value="Genomic_DNA"/>
</dbReference>
<evidence type="ECO:0000256" key="1">
    <source>
        <dbReference type="SAM" id="Phobius"/>
    </source>
</evidence>
<feature type="transmembrane region" description="Helical" evidence="1">
    <location>
        <begin position="65"/>
        <end position="83"/>
    </location>
</feature>
<dbReference type="OrthoDB" id="7746008at2"/>